<dbReference type="InterPro" id="IPR010985">
    <property type="entry name" value="Ribbon_hlx_hlx"/>
</dbReference>
<dbReference type="HOGENOM" id="CLU_2588633_0_0_6"/>
<dbReference type="RefSeq" id="WP_015282511.1">
    <property type="nucleotide sequence ID" value="NC_019941.1"/>
</dbReference>
<protein>
    <recommendedName>
        <fullName evidence="3">Ribbon-helix-helix protein, copG family</fullName>
    </recommendedName>
</protein>
<dbReference type="GO" id="GO:0006355">
    <property type="term" value="P:regulation of DNA-templated transcription"/>
    <property type="evidence" value="ECO:0007669"/>
    <property type="project" value="InterPro"/>
</dbReference>
<dbReference type="Proteomes" id="UP000010816">
    <property type="component" value="Plasmid pTHIMO01"/>
</dbReference>
<name>L0H2U8_9GAMM</name>
<evidence type="ECO:0000313" key="2">
    <source>
        <dbReference type="Proteomes" id="UP000010816"/>
    </source>
</evidence>
<evidence type="ECO:0008006" key="3">
    <source>
        <dbReference type="Google" id="ProtNLM"/>
    </source>
</evidence>
<proteinExistence type="predicted"/>
<keyword evidence="2" id="KW-1185">Reference proteome</keyword>
<keyword evidence="1" id="KW-0614">Plasmid</keyword>
<organism evidence="1 2">
    <name type="scientific">Thioflavicoccus mobilis 8321</name>
    <dbReference type="NCBI Taxonomy" id="765912"/>
    <lineage>
        <taxon>Bacteria</taxon>
        <taxon>Pseudomonadati</taxon>
        <taxon>Pseudomonadota</taxon>
        <taxon>Gammaproteobacteria</taxon>
        <taxon>Chromatiales</taxon>
        <taxon>Chromatiaceae</taxon>
        <taxon>Thioflavicoccus</taxon>
    </lineage>
</organism>
<evidence type="ECO:0000313" key="1">
    <source>
        <dbReference type="EMBL" id="AGA92392.1"/>
    </source>
</evidence>
<dbReference type="AlphaFoldDB" id="L0H2U8"/>
<gene>
    <name evidence="1" type="ORF">Thimo_3740</name>
</gene>
<sequence>MPEKVPMARMQLLLPPDLKAEIEQFAEEQGLSANEAIRLLSRRGLSASGKPAPVEALLEELGYRVRDLEQRVEKAEGSSA</sequence>
<dbReference type="SUPFAM" id="SSF47598">
    <property type="entry name" value="Ribbon-helix-helix"/>
    <property type="match status" value="1"/>
</dbReference>
<accession>L0H2U8</accession>
<geneLocation type="plasmid" evidence="1 2">
    <name>pTHIMO01</name>
</geneLocation>
<dbReference type="EMBL" id="CP003052">
    <property type="protein sequence ID" value="AGA92392.1"/>
    <property type="molecule type" value="Genomic_DNA"/>
</dbReference>
<dbReference type="InterPro" id="IPR013321">
    <property type="entry name" value="Arc_rbn_hlx_hlx"/>
</dbReference>
<dbReference type="KEGG" id="tmb:Thimo_3740"/>
<reference evidence="1 2" key="1">
    <citation type="submission" date="2011-09" db="EMBL/GenBank/DDBJ databases">
        <title>Complete sequence of plasmid of Thioflavicoccus mobilis 8321.</title>
        <authorList>
            <consortium name="US DOE Joint Genome Institute"/>
            <person name="Lucas S."/>
            <person name="Han J."/>
            <person name="Lapidus A."/>
            <person name="Cheng J.-F."/>
            <person name="Goodwin L."/>
            <person name="Pitluck S."/>
            <person name="Peters L."/>
            <person name="Ovchinnikova G."/>
            <person name="Lu M."/>
            <person name="Detter J.C."/>
            <person name="Han C."/>
            <person name="Tapia R."/>
            <person name="Land M."/>
            <person name="Hauser L."/>
            <person name="Kyrpides N."/>
            <person name="Ivanova N."/>
            <person name="Pagani I."/>
            <person name="Vogl K."/>
            <person name="Liu Z."/>
            <person name="Imhoff J."/>
            <person name="Thiel V."/>
            <person name="Frigaard N.-U."/>
            <person name="Bryant D."/>
            <person name="Woyke T."/>
        </authorList>
    </citation>
    <scope>NUCLEOTIDE SEQUENCE [LARGE SCALE GENOMIC DNA]</scope>
    <source>
        <strain evidence="1 2">8321</strain>
        <plasmid evidence="2">Plasmid pTHIMO01</plasmid>
    </source>
</reference>
<dbReference type="Gene3D" id="1.10.1220.10">
    <property type="entry name" value="Met repressor-like"/>
    <property type="match status" value="1"/>
</dbReference>